<sequence>MLEFMKFWAKEEEQEIQQIDKNPVRSFSAPDNVDGAKEIHTNLLAPQMGTNFIPTDGQSAQGTVPVKELIKGYRALAEYHEVDDAIQEIVDEAIVYENDKEVVWLNLDNTDFSENIKTKINEEFDRVVGLLQMRKHGYKWFRKWYVDSRIYFHKILDKEDNIIELRPLDPTKMELVREIQKETIDGVEVVKGTLEYYVYKQSDYKMPSWMSGSSRSQSSFRIPKDAIVFAHSGLMKGCADEPYIIGYLDRAIKPANQLKMLEDALVIYRLARAPERRVFYVDVGNLPTQKAQQYVNGIMQNVKNRIVYDTSTGKVKNTTNAMSMLEDYYLPRREGSKGTEVSTLPGGQSLGDIEDVLYFNRKLYKAMRIPTSRAATEDQNGGINFGQGTEISRDELKFTKFVKRLQTKFETVITDPLKHQLIVNNIITEEEWDANHEKLYVVFNQDSYFEEAKELEILNSRMNAMRDVQEYAGKYYSHKYIQKNILRLSDDQITAMQSEIDEEETNPRFQQDDHGF</sequence>
<keyword evidence="1" id="KW-0946">Virion</keyword>
<dbReference type="GeneID" id="26628612"/>
<dbReference type="GO" id="GO:0019028">
    <property type="term" value="C:viral capsid"/>
    <property type="evidence" value="ECO:0007669"/>
    <property type="project" value="UniProtKB-UniRule"/>
</dbReference>
<proteinExistence type="inferred from homology"/>
<keyword evidence="1" id="KW-1188">Viral release from host cell</keyword>
<keyword evidence="1" id="KW-0231">Viral genome packaging</keyword>
<keyword evidence="1" id="KW-1160">Virus entry into host cell</keyword>
<evidence type="ECO:0000313" key="3">
    <source>
        <dbReference type="Proteomes" id="UP000202888"/>
    </source>
</evidence>
<evidence type="ECO:0000313" key="2">
    <source>
        <dbReference type="EMBL" id="AJT61127.1"/>
    </source>
</evidence>
<organism evidence="2 3">
    <name type="scientific">Vibrio phage ValKK3</name>
    <dbReference type="NCBI Taxonomy" id="1610855"/>
    <lineage>
        <taxon>Viruses</taxon>
        <taxon>Duplodnaviria</taxon>
        <taxon>Heunggongvirae</taxon>
        <taxon>Uroviricota</taxon>
        <taxon>Caudoviricetes</taxon>
        <taxon>Pantevenvirales</taxon>
        <taxon>Straboviridae</taxon>
        <taxon>Schizotequatrovirus</taxon>
        <taxon>Schizotequatrovirus valkk3</taxon>
    </lineage>
</organism>
<dbReference type="OrthoDB" id="2332at10239"/>
<comment type="subcellular location">
    <subcellularLocation>
        <location evidence="1">Virion</location>
    </subcellularLocation>
    <text evidence="1">Located at a unique 5-fold vertex of the icosahedral capsid.</text>
</comment>
<dbReference type="EMBL" id="KP671755">
    <property type="protein sequence ID" value="AJT61127.1"/>
    <property type="molecule type" value="Genomic_DNA"/>
</dbReference>
<evidence type="ECO:0000256" key="1">
    <source>
        <dbReference type="HAMAP-Rule" id="MF_04114"/>
    </source>
</evidence>
<keyword evidence="3" id="KW-1185">Reference proteome</keyword>
<comment type="similarity">
    <text evidence="1">Belongs to the Tevenvirinae portal protein family.</text>
</comment>
<dbReference type="GO" id="GO:0019076">
    <property type="term" value="P:viral release from host cell"/>
    <property type="evidence" value="ECO:0007669"/>
    <property type="project" value="UniProtKB-UniRule"/>
</dbReference>
<dbReference type="GO" id="GO:0099000">
    <property type="term" value="P:symbiont genome ejection through host cell envelope, contractile tail mechanism"/>
    <property type="evidence" value="ECO:0007669"/>
    <property type="project" value="UniProtKB-UniRule"/>
</dbReference>
<dbReference type="RefSeq" id="YP_009201389.1">
    <property type="nucleotide sequence ID" value="NC_028829.1"/>
</dbReference>
<keyword evidence="1" id="KW-1171">Viral genome ejection through host cell envelope</keyword>
<dbReference type="GO" id="GO:0019072">
    <property type="term" value="P:viral genome packaging"/>
    <property type="evidence" value="ECO:0007669"/>
    <property type="project" value="UniProtKB-UniRule"/>
</dbReference>
<dbReference type="InterPro" id="IPR010823">
    <property type="entry name" value="Portal_Gp20"/>
</dbReference>
<keyword evidence="1" id="KW-1242">Viral contractile tail ejection system</keyword>
<protein>
    <recommendedName>
        <fullName evidence="1">Portal protein</fullName>
    </recommendedName>
    <alternativeName>
        <fullName evidence="1">gp20</fullName>
    </alternativeName>
</protein>
<comment type="function">
    <text evidence="1">Forms the portal vertex of the capsid. This portal plays critical roles in head assembly, genome packaging, neck/tail attachment, and genome ejection. The portal protein multimerizes as a single ring-shaped homododecamer arranged around a central channel. Binds to the terminase subunits to form the packaging machine.</text>
</comment>
<accession>A0A0D4DBU1</accession>
<keyword evidence="1" id="KW-0118">Viral capsid assembly</keyword>
<keyword evidence="1" id="KW-1162">Viral penetration into host cytoplasm</keyword>
<dbReference type="Proteomes" id="UP000202888">
    <property type="component" value="Segment"/>
</dbReference>
<dbReference type="Pfam" id="PF07230">
    <property type="entry name" value="Portal_T4"/>
    <property type="match status" value="1"/>
</dbReference>
<comment type="subunit">
    <text evidence="1">Homododecamer. Interacts with the large terminase subunit. Interacts with the major capsid protein. Interacts with the capsid vertex protein.</text>
</comment>
<keyword evidence="1" id="KW-0167">Capsid protein</keyword>
<dbReference type="KEGG" id="vg:26628612"/>
<name>A0A0D4DBU1_9CAUD</name>
<reference evidence="2 3" key="1">
    <citation type="journal article" date="2016" name="Genom Data">
        <title>Complete genome sequence of a giant Vibrio phage ValKK3 infecting Vibrio alginolyticus.</title>
        <authorList>
            <person name="Lal T.M."/>
            <person name="Sano M."/>
            <person name="Hatai K."/>
            <person name="Ransangan J."/>
        </authorList>
    </citation>
    <scope>NUCLEOTIDE SEQUENCE [LARGE SCALE GENOMIC DNA]</scope>
</reference>
<dbReference type="HAMAP" id="MF_04114">
    <property type="entry name" value="PORTAL_T4"/>
    <property type="match status" value="1"/>
</dbReference>